<dbReference type="PANTHER" id="PTHR33254">
    <property type="entry name" value="4-HYDROXY-4-METHYL-2-OXOGLUTARATE ALDOLASE 3-RELATED"/>
    <property type="match status" value="1"/>
</dbReference>
<dbReference type="Pfam" id="PF03737">
    <property type="entry name" value="RraA-like"/>
    <property type="match status" value="1"/>
</dbReference>
<sequence length="228" mass="24644">MTIQKTTSTATTDEHELLARIRDELYTPVIGDILDGLGRPHQFLPPEVRGLTSDMIVVGRAMPVLIADVFGAQPQPFGRLTEALDQLEPGEVYLARNADIPTAAWGEILTATARRRGAAGAVVDGYHRDTRGVLAQDWPVFSRGSYAQDAGVRKSVLDYRVPIEIGQVHVVPGDLIVGDRDGVVVIPQDVETEVIGLAFEKAATENLVLRAIEGGMSSTEAFRTFGVL</sequence>
<comment type="similarity">
    <text evidence="3">Belongs to the class II aldolase/RraA-like family.</text>
</comment>
<evidence type="ECO:0000256" key="3">
    <source>
        <dbReference type="ARBA" id="ARBA00008621"/>
    </source>
</evidence>
<evidence type="ECO:0000256" key="5">
    <source>
        <dbReference type="ARBA" id="ARBA00012213"/>
    </source>
</evidence>
<comment type="cofactor">
    <cofactor evidence="13">
        <name>Mg(2+)</name>
        <dbReference type="ChEBI" id="CHEBI:18420"/>
    </cofactor>
</comment>
<organism evidence="14 15">
    <name type="scientific">Schumannella luteola</name>
    <dbReference type="NCBI Taxonomy" id="472059"/>
    <lineage>
        <taxon>Bacteria</taxon>
        <taxon>Bacillati</taxon>
        <taxon>Actinomycetota</taxon>
        <taxon>Actinomycetes</taxon>
        <taxon>Micrococcales</taxon>
        <taxon>Microbacteriaceae</taxon>
        <taxon>Schumannella</taxon>
    </lineage>
</organism>
<dbReference type="GO" id="GO:0046872">
    <property type="term" value="F:metal ion binding"/>
    <property type="evidence" value="ECO:0007669"/>
    <property type="project" value="UniProtKB-KW"/>
</dbReference>
<keyword evidence="15" id="KW-1185">Reference proteome</keyword>
<dbReference type="CDD" id="cd16841">
    <property type="entry name" value="RraA_family"/>
    <property type="match status" value="1"/>
</dbReference>
<accession>A0A852Y7Q0</accession>
<proteinExistence type="inferred from homology"/>
<evidence type="ECO:0000256" key="4">
    <source>
        <dbReference type="ARBA" id="ARBA00011233"/>
    </source>
</evidence>
<dbReference type="GO" id="GO:0008948">
    <property type="term" value="F:oxaloacetate decarboxylase activity"/>
    <property type="evidence" value="ECO:0007669"/>
    <property type="project" value="UniProtKB-EC"/>
</dbReference>
<evidence type="ECO:0000256" key="8">
    <source>
        <dbReference type="ARBA" id="ARBA00025046"/>
    </source>
</evidence>
<dbReference type="GO" id="GO:0047443">
    <property type="term" value="F:4-hydroxy-4-methyl-2-oxoglutarate aldolase activity"/>
    <property type="evidence" value="ECO:0007669"/>
    <property type="project" value="UniProtKB-EC"/>
</dbReference>
<comment type="catalytic activity">
    <reaction evidence="12">
        <text>oxaloacetate + H(+) = pyruvate + CO2</text>
        <dbReference type="Rhea" id="RHEA:15641"/>
        <dbReference type="ChEBI" id="CHEBI:15361"/>
        <dbReference type="ChEBI" id="CHEBI:15378"/>
        <dbReference type="ChEBI" id="CHEBI:16452"/>
        <dbReference type="ChEBI" id="CHEBI:16526"/>
        <dbReference type="EC" id="4.1.1.112"/>
    </reaction>
</comment>
<comment type="catalytic activity">
    <reaction evidence="1">
        <text>4-hydroxy-4-methyl-2-oxoglutarate = 2 pyruvate</text>
        <dbReference type="Rhea" id="RHEA:22748"/>
        <dbReference type="ChEBI" id="CHEBI:15361"/>
        <dbReference type="ChEBI" id="CHEBI:58276"/>
        <dbReference type="EC" id="4.1.3.17"/>
    </reaction>
</comment>
<evidence type="ECO:0000256" key="6">
    <source>
        <dbReference type="ARBA" id="ARBA00012947"/>
    </source>
</evidence>
<protein>
    <recommendedName>
        <fullName evidence="7">Putative 4-hydroxy-4-methyl-2-oxoglutarate aldolase</fullName>
        <ecNumber evidence="6">4.1.1.112</ecNumber>
        <ecNumber evidence="5">4.1.3.17</ecNumber>
    </recommendedName>
    <alternativeName>
        <fullName evidence="11">Oxaloacetate decarboxylase</fullName>
    </alternativeName>
    <alternativeName>
        <fullName evidence="9">Regulator of ribonuclease activity homolog</fullName>
    </alternativeName>
    <alternativeName>
        <fullName evidence="10">RraA-like protein</fullName>
    </alternativeName>
</protein>
<feature type="binding site" evidence="13">
    <location>
        <position position="129"/>
    </location>
    <ligand>
        <name>Mg(2+)</name>
        <dbReference type="ChEBI" id="CHEBI:18420"/>
    </ligand>
</feature>
<evidence type="ECO:0000256" key="7">
    <source>
        <dbReference type="ARBA" id="ARBA00016549"/>
    </source>
</evidence>
<evidence type="ECO:0000313" key="15">
    <source>
        <dbReference type="Proteomes" id="UP000553888"/>
    </source>
</evidence>
<comment type="function">
    <text evidence="8">Catalyzes the aldol cleavage of 4-hydroxy-4-methyl-2-oxoglutarate (HMG) into 2 molecules of pyruvate. Also contains a secondary oxaloacetate (OAA) decarboxylase activity due to the common pyruvate enolate transition state formed following C-C bond cleavage in the retro-aldol and decarboxylation reactions.</text>
</comment>
<feature type="binding site" evidence="13">
    <location>
        <position position="128"/>
    </location>
    <ligand>
        <name>substrate</name>
    </ligand>
</feature>
<reference evidence="14 15" key="1">
    <citation type="submission" date="2020-07" db="EMBL/GenBank/DDBJ databases">
        <title>Sequencing the genomes of 1000 actinobacteria strains.</title>
        <authorList>
            <person name="Klenk H.-P."/>
        </authorList>
    </citation>
    <scope>NUCLEOTIDE SEQUENCE [LARGE SCALE GENOMIC DNA]</scope>
    <source>
        <strain evidence="14 15">DSM 23141</strain>
    </source>
</reference>
<gene>
    <name evidence="14" type="ORF">BJ979_001009</name>
</gene>
<feature type="binding site" evidence="13">
    <location>
        <begin position="106"/>
        <end position="109"/>
    </location>
    <ligand>
        <name>substrate</name>
    </ligand>
</feature>
<comment type="caution">
    <text evidence="14">The sequence shown here is derived from an EMBL/GenBank/DDBJ whole genome shotgun (WGS) entry which is preliminary data.</text>
</comment>
<evidence type="ECO:0000256" key="11">
    <source>
        <dbReference type="ARBA" id="ARBA00032305"/>
    </source>
</evidence>
<keyword evidence="13" id="KW-0460">Magnesium</keyword>
<comment type="cofactor">
    <cofactor evidence="2">
        <name>a divalent metal cation</name>
        <dbReference type="ChEBI" id="CHEBI:60240"/>
    </cofactor>
</comment>
<evidence type="ECO:0000256" key="10">
    <source>
        <dbReference type="ARBA" id="ARBA00030169"/>
    </source>
</evidence>
<evidence type="ECO:0000256" key="1">
    <source>
        <dbReference type="ARBA" id="ARBA00001342"/>
    </source>
</evidence>
<keyword evidence="13" id="KW-0479">Metal-binding</keyword>
<dbReference type="InterPro" id="IPR036704">
    <property type="entry name" value="RraA/RraA-like_sf"/>
</dbReference>
<comment type="subunit">
    <text evidence="4">Homotrimer.</text>
</comment>
<dbReference type="InterPro" id="IPR005493">
    <property type="entry name" value="RraA/RraA-like"/>
</dbReference>
<evidence type="ECO:0000256" key="9">
    <source>
        <dbReference type="ARBA" id="ARBA00029596"/>
    </source>
</evidence>
<dbReference type="EC" id="4.1.1.112" evidence="6"/>
<dbReference type="EC" id="4.1.3.17" evidence="5"/>
<evidence type="ECO:0000313" key="14">
    <source>
        <dbReference type="EMBL" id="NYG98383.1"/>
    </source>
</evidence>
<evidence type="ECO:0000256" key="12">
    <source>
        <dbReference type="ARBA" id="ARBA00047973"/>
    </source>
</evidence>
<evidence type="ECO:0000256" key="2">
    <source>
        <dbReference type="ARBA" id="ARBA00001968"/>
    </source>
</evidence>
<name>A0A852Y7Q0_9MICO</name>
<dbReference type="Gene3D" id="3.50.30.40">
    <property type="entry name" value="Ribonuclease E inhibitor RraA/RraA-like"/>
    <property type="match status" value="1"/>
</dbReference>
<dbReference type="EMBL" id="JACBZY010000001">
    <property type="protein sequence ID" value="NYG98383.1"/>
    <property type="molecule type" value="Genomic_DNA"/>
</dbReference>
<dbReference type="Proteomes" id="UP000553888">
    <property type="component" value="Unassembled WGS sequence"/>
</dbReference>
<evidence type="ECO:0000256" key="13">
    <source>
        <dbReference type="PIRSR" id="PIRSR605493-1"/>
    </source>
</evidence>
<dbReference type="SUPFAM" id="SSF89562">
    <property type="entry name" value="RraA-like"/>
    <property type="match status" value="1"/>
</dbReference>
<dbReference type="PANTHER" id="PTHR33254:SF4">
    <property type="entry name" value="4-HYDROXY-4-METHYL-2-OXOGLUTARATE ALDOLASE 3-RELATED"/>
    <property type="match status" value="1"/>
</dbReference>
<dbReference type="RefSeq" id="WP_179565783.1">
    <property type="nucleotide sequence ID" value="NZ_JACBZY010000001.1"/>
</dbReference>
<dbReference type="AlphaFoldDB" id="A0A852Y7Q0"/>